<dbReference type="GO" id="GO:0005886">
    <property type="term" value="C:plasma membrane"/>
    <property type="evidence" value="ECO:0007669"/>
    <property type="project" value="TreeGrafter"/>
</dbReference>
<dbReference type="GO" id="GO:0001666">
    <property type="term" value="P:response to hypoxia"/>
    <property type="evidence" value="ECO:0007669"/>
    <property type="project" value="TreeGrafter"/>
</dbReference>
<evidence type="ECO:0000259" key="12">
    <source>
        <dbReference type="Pfam" id="PF03007"/>
    </source>
</evidence>
<comment type="similarity">
    <text evidence="3 11">Belongs to the long-chain O-acyltransferase family.</text>
</comment>
<dbReference type="GO" id="GO:0004144">
    <property type="term" value="F:diacylglycerol O-acyltransferase activity"/>
    <property type="evidence" value="ECO:0007669"/>
    <property type="project" value="UniProtKB-EC"/>
</dbReference>
<gene>
    <name evidence="14" type="ORF">MMAD_16390</name>
</gene>
<evidence type="ECO:0000256" key="2">
    <source>
        <dbReference type="ARBA" id="ARBA00005189"/>
    </source>
</evidence>
<evidence type="ECO:0000256" key="5">
    <source>
        <dbReference type="ARBA" id="ARBA00022516"/>
    </source>
</evidence>
<evidence type="ECO:0000256" key="3">
    <source>
        <dbReference type="ARBA" id="ARBA00009587"/>
    </source>
</evidence>
<comment type="pathway">
    <text evidence="2">Lipid metabolism.</text>
</comment>
<protein>
    <recommendedName>
        <fullName evidence="4 11">Diacylglycerol O-acyltransferase</fullName>
        <ecNumber evidence="4 11">2.3.1.20</ecNumber>
    </recommendedName>
</protein>
<keyword evidence="15" id="KW-1185">Reference proteome</keyword>
<comment type="pathway">
    <text evidence="1 11">Glycerolipid metabolism; triacylglycerol biosynthesis.</text>
</comment>
<evidence type="ECO:0000256" key="8">
    <source>
        <dbReference type="ARBA" id="ARBA00023098"/>
    </source>
</evidence>
<dbReference type="InterPro" id="IPR009721">
    <property type="entry name" value="O-acyltransferase_WSD1_C"/>
</dbReference>
<comment type="catalytic activity">
    <reaction evidence="10 11">
        <text>an acyl-CoA + a 1,2-diacyl-sn-glycerol = a triacyl-sn-glycerol + CoA</text>
        <dbReference type="Rhea" id="RHEA:10868"/>
        <dbReference type="ChEBI" id="CHEBI:17815"/>
        <dbReference type="ChEBI" id="CHEBI:57287"/>
        <dbReference type="ChEBI" id="CHEBI:58342"/>
        <dbReference type="ChEBI" id="CHEBI:64615"/>
        <dbReference type="EC" id="2.3.1.20"/>
    </reaction>
</comment>
<evidence type="ECO:0000256" key="6">
    <source>
        <dbReference type="ARBA" id="ARBA00022679"/>
    </source>
</evidence>
<dbReference type="EMBL" id="AP022610">
    <property type="protein sequence ID" value="BBZ27344.1"/>
    <property type="molecule type" value="Genomic_DNA"/>
</dbReference>
<evidence type="ECO:0000313" key="15">
    <source>
        <dbReference type="Proteomes" id="UP000466517"/>
    </source>
</evidence>
<dbReference type="Proteomes" id="UP000466517">
    <property type="component" value="Chromosome"/>
</dbReference>
<dbReference type="NCBIfam" id="TIGR02946">
    <property type="entry name" value="acyl_WS_DGAT"/>
    <property type="match status" value="1"/>
</dbReference>
<proteinExistence type="inferred from homology"/>
<name>A0A7I7XCL1_9MYCO</name>
<evidence type="ECO:0000256" key="9">
    <source>
        <dbReference type="ARBA" id="ARBA00023315"/>
    </source>
</evidence>
<feature type="domain" description="O-acyltransferase WSD1-like N-terminal" evidence="12">
    <location>
        <begin position="4"/>
        <end position="263"/>
    </location>
</feature>
<dbReference type="GO" id="GO:0006071">
    <property type="term" value="P:glycerol metabolic process"/>
    <property type="evidence" value="ECO:0007669"/>
    <property type="project" value="UniProtKB-KW"/>
</dbReference>
<dbReference type="GO" id="GO:0019432">
    <property type="term" value="P:triglyceride biosynthetic process"/>
    <property type="evidence" value="ECO:0007669"/>
    <property type="project" value="UniProtKB-UniPathway"/>
</dbReference>
<evidence type="ECO:0000256" key="7">
    <source>
        <dbReference type="ARBA" id="ARBA00022798"/>
    </source>
</evidence>
<accession>A0A7I7XCL1</accession>
<dbReference type="EC" id="2.3.1.20" evidence="4 11"/>
<dbReference type="GO" id="GO:0051701">
    <property type="term" value="P:biological process involved in interaction with host"/>
    <property type="evidence" value="ECO:0007669"/>
    <property type="project" value="TreeGrafter"/>
</dbReference>
<dbReference type="Pfam" id="PF03007">
    <property type="entry name" value="WS_DGAT_cat"/>
    <property type="match status" value="1"/>
</dbReference>
<dbReference type="PANTHER" id="PTHR31650:SF1">
    <property type="entry name" value="WAX ESTER SYNTHASE_DIACYLGLYCEROL ACYLTRANSFERASE 4-RELATED"/>
    <property type="match status" value="1"/>
</dbReference>
<dbReference type="PANTHER" id="PTHR31650">
    <property type="entry name" value="O-ACYLTRANSFERASE (WSD1-LIKE) FAMILY PROTEIN"/>
    <property type="match status" value="1"/>
</dbReference>
<reference evidence="14 15" key="1">
    <citation type="journal article" date="2019" name="Emerg. Microbes Infect.">
        <title>Comprehensive subspecies identification of 175 nontuberculous mycobacteria species based on 7547 genomic profiles.</title>
        <authorList>
            <person name="Matsumoto Y."/>
            <person name="Kinjo T."/>
            <person name="Motooka D."/>
            <person name="Nabeya D."/>
            <person name="Jung N."/>
            <person name="Uechi K."/>
            <person name="Horii T."/>
            <person name="Iida T."/>
            <person name="Fujita J."/>
            <person name="Nakamura S."/>
        </authorList>
    </citation>
    <scope>NUCLEOTIDE SEQUENCE [LARGE SCALE GENOMIC DNA]</scope>
    <source>
        <strain evidence="14 15">JCM 13574</strain>
    </source>
</reference>
<dbReference type="InterPro" id="IPR045034">
    <property type="entry name" value="O-acyltransferase_WSD1-like"/>
</dbReference>
<dbReference type="RefSeq" id="WP_163735030.1">
    <property type="nucleotide sequence ID" value="NZ_AP022610.1"/>
</dbReference>
<dbReference type="InterPro" id="IPR004255">
    <property type="entry name" value="O-acyltransferase_WSD1_N"/>
</dbReference>
<evidence type="ECO:0000256" key="1">
    <source>
        <dbReference type="ARBA" id="ARBA00004771"/>
    </source>
</evidence>
<dbReference type="InterPro" id="IPR014292">
    <property type="entry name" value="Acyl_transf_WS/DGAT"/>
</dbReference>
<dbReference type="GO" id="GO:0071731">
    <property type="term" value="P:response to nitric oxide"/>
    <property type="evidence" value="ECO:0007669"/>
    <property type="project" value="TreeGrafter"/>
</dbReference>
<organism evidence="14 15">
    <name type="scientific">Mycolicibacterium madagascariense</name>
    <dbReference type="NCBI Taxonomy" id="212765"/>
    <lineage>
        <taxon>Bacteria</taxon>
        <taxon>Bacillati</taxon>
        <taxon>Actinomycetota</taxon>
        <taxon>Actinomycetes</taxon>
        <taxon>Mycobacteriales</taxon>
        <taxon>Mycobacteriaceae</taxon>
        <taxon>Mycolicibacterium</taxon>
    </lineage>
</organism>
<keyword evidence="7 11" id="KW-0319">Glycerol metabolism</keyword>
<dbReference type="SUPFAM" id="SSF52777">
    <property type="entry name" value="CoA-dependent acyltransferases"/>
    <property type="match status" value="1"/>
</dbReference>
<keyword evidence="9 11" id="KW-0012">Acyltransferase</keyword>
<keyword evidence="8 11" id="KW-0443">Lipid metabolism</keyword>
<dbReference type="Pfam" id="PF06974">
    <property type="entry name" value="WS_DGAT_C"/>
    <property type="match status" value="1"/>
</dbReference>
<dbReference type="UniPathway" id="UPA00282"/>
<evidence type="ECO:0000313" key="14">
    <source>
        <dbReference type="EMBL" id="BBZ27344.1"/>
    </source>
</evidence>
<dbReference type="AlphaFoldDB" id="A0A7I7XCL1"/>
<evidence type="ECO:0000256" key="4">
    <source>
        <dbReference type="ARBA" id="ARBA00013244"/>
    </source>
</evidence>
<sequence>MKRLGGWDAVLLYNETPNLHQHTVKIAVVDASECDDFGFDRFRQTLARRLHLLEPLRYRLVTIPGRLHREMWLENCDVDLDYHLRRLQVGPPGGRRELDDAIGAVASIPLDRSRPLWEFHFVEGMADNRFAIIGKVHHALADGVASANLMALGLDLPNAPQSERDDYSADPTPSQARLVGSALRDHVDHLVELPRLVWDTAAGIRRVRRKSRSATGLARNFHPPRTFLNHVVAPGRTFASVTLPLADVKSIGKRLGVTINDMVLAVTTGALRSLLMTYDGQAEEPLLCGVPMSIDASPDRISGNELGTVVVSLPVQVDDPLEWVRLARIGATIGKENATLLGPELVSRWSSYAPPTLTEWMFRRIGTGESPNKLINVPVSNVPGPREPGRIAGAPVTEILSVGPLTFGVGVNITVWSYVDQLNVSVLADDATFDDPHEVTDAMVDAFALIRHAASTARADANTPK</sequence>
<evidence type="ECO:0000259" key="13">
    <source>
        <dbReference type="Pfam" id="PF06974"/>
    </source>
</evidence>
<keyword evidence="5 11" id="KW-0444">Lipid biosynthesis</keyword>
<dbReference type="KEGG" id="mmag:MMAD_16390"/>
<keyword evidence="6 11" id="KW-0808">Transferase</keyword>
<evidence type="ECO:0000256" key="10">
    <source>
        <dbReference type="ARBA" id="ARBA00048109"/>
    </source>
</evidence>
<evidence type="ECO:0000256" key="11">
    <source>
        <dbReference type="RuleBase" id="RU361241"/>
    </source>
</evidence>
<feature type="domain" description="O-acyltransferase WSD1 C-terminal" evidence="13">
    <location>
        <begin position="303"/>
        <end position="450"/>
    </location>
</feature>